<comment type="caution">
    <text evidence="2">The sequence shown here is derived from an EMBL/GenBank/DDBJ whole genome shotgun (WGS) entry which is preliminary data.</text>
</comment>
<sequence length="322" mass="35288">MVLEEVYICRHGFRLSWETSVWKSPTGIPRDPPLSSHGVDQAKELAAFLKRELGVSSAQDAKAKGIVLLSSPLYRCVQTATPTAEALGLPIFIEPGLAEWYLPVRRGLHPELANASFLKRYFPLVDDTPSSSSASPAAPHDPWAPLLTPPRTGESIRAVHARCAALSSALVSALEARGAKKVVVFSHAATVIALSRAFARDVPPELLRGVEAGQVEPLGEWRDEERLSVGAATCSVSKFVNARGNKEDEGEVEWTREWDGRTDFMERGEERRWDFTFVEEIEEDGLLDGKEVSATASDNYKELPTAAPKETVQNEAREAGKL</sequence>
<feature type="compositionally biased region" description="Low complexity" evidence="1">
    <location>
        <begin position="129"/>
        <end position="138"/>
    </location>
</feature>
<dbReference type="PANTHER" id="PTHR16469:SF51">
    <property type="entry name" value="TRANSCRIPTION FACTOR TAU 55 KDA SUBUNIT"/>
    <property type="match status" value="1"/>
</dbReference>
<evidence type="ECO:0000256" key="1">
    <source>
        <dbReference type="SAM" id="MobiDB-lite"/>
    </source>
</evidence>
<dbReference type="OrthoDB" id="414418at2759"/>
<dbReference type="InterPro" id="IPR013078">
    <property type="entry name" value="His_Pase_superF_clade-1"/>
</dbReference>
<dbReference type="Pfam" id="PF00300">
    <property type="entry name" value="His_Phos_1"/>
    <property type="match status" value="1"/>
</dbReference>
<evidence type="ECO:0000313" key="2">
    <source>
        <dbReference type="EMBL" id="TNY17534.1"/>
    </source>
</evidence>
<reference evidence="2 3" key="1">
    <citation type="submission" date="2019-03" db="EMBL/GenBank/DDBJ databases">
        <title>Rhodosporidium diobovatum UCD-FST 08-225 genome sequencing, assembly, and annotation.</title>
        <authorList>
            <person name="Fakankun I.U."/>
            <person name="Fristensky B."/>
            <person name="Levin D.B."/>
        </authorList>
    </citation>
    <scope>NUCLEOTIDE SEQUENCE [LARGE SCALE GENOMIC DNA]</scope>
    <source>
        <strain evidence="2 3">UCD-FST 08-225</strain>
    </source>
</reference>
<organism evidence="2 3">
    <name type="scientific">Rhodotorula diobovata</name>
    <dbReference type="NCBI Taxonomy" id="5288"/>
    <lineage>
        <taxon>Eukaryota</taxon>
        <taxon>Fungi</taxon>
        <taxon>Dikarya</taxon>
        <taxon>Basidiomycota</taxon>
        <taxon>Pucciniomycotina</taxon>
        <taxon>Microbotryomycetes</taxon>
        <taxon>Sporidiobolales</taxon>
        <taxon>Sporidiobolaceae</taxon>
        <taxon>Rhodotorula</taxon>
    </lineage>
</organism>
<feature type="region of interest" description="Disordered" evidence="1">
    <location>
        <begin position="129"/>
        <end position="149"/>
    </location>
</feature>
<keyword evidence="3" id="KW-1185">Reference proteome</keyword>
<name>A0A5C5FNL9_9BASI</name>
<feature type="region of interest" description="Disordered" evidence="1">
    <location>
        <begin position="290"/>
        <end position="322"/>
    </location>
</feature>
<dbReference type="InterPro" id="IPR029033">
    <property type="entry name" value="His_PPase_superfam"/>
</dbReference>
<accession>A0A5C5FNL9</accession>
<dbReference type="Gene3D" id="3.40.50.1240">
    <property type="entry name" value="Phosphoglycerate mutase-like"/>
    <property type="match status" value="1"/>
</dbReference>
<gene>
    <name evidence="2" type="ORF">DMC30DRAFT_105165</name>
</gene>
<dbReference type="Proteomes" id="UP000311382">
    <property type="component" value="Unassembled WGS sequence"/>
</dbReference>
<dbReference type="PANTHER" id="PTHR16469">
    <property type="entry name" value="UBIQUITIN-ASSOCIATED AND SH3 DOMAIN-CONTAINING BA-RELATED"/>
    <property type="match status" value="1"/>
</dbReference>
<dbReference type="EMBL" id="SOZI01000194">
    <property type="protein sequence ID" value="TNY17534.1"/>
    <property type="molecule type" value="Genomic_DNA"/>
</dbReference>
<protein>
    <submittedName>
        <fullName evidence="2">Phosphoglycerate mutase-like protein</fullName>
    </submittedName>
</protein>
<proteinExistence type="predicted"/>
<evidence type="ECO:0000313" key="3">
    <source>
        <dbReference type="Proteomes" id="UP000311382"/>
    </source>
</evidence>
<dbReference type="InterPro" id="IPR051710">
    <property type="entry name" value="Phosphatase_SH3-domain"/>
</dbReference>
<dbReference type="AlphaFoldDB" id="A0A5C5FNL9"/>
<dbReference type="SMART" id="SM00855">
    <property type="entry name" value="PGAM"/>
    <property type="match status" value="1"/>
</dbReference>
<dbReference type="SUPFAM" id="SSF53254">
    <property type="entry name" value="Phosphoglycerate mutase-like"/>
    <property type="match status" value="1"/>
</dbReference>
<dbReference type="STRING" id="5288.A0A5C5FNL9"/>
<dbReference type="CDD" id="cd07067">
    <property type="entry name" value="HP_PGM_like"/>
    <property type="match status" value="1"/>
</dbReference>